<comment type="caution">
    <text evidence="2">The sequence shown here is derived from an EMBL/GenBank/DDBJ whole genome shotgun (WGS) entry which is preliminary data.</text>
</comment>
<dbReference type="Proteomes" id="UP000444185">
    <property type="component" value="Unassembled WGS sequence"/>
</dbReference>
<accession>A0A844XWX2</accession>
<keyword evidence="1" id="KW-1133">Transmembrane helix</keyword>
<feature type="transmembrane region" description="Helical" evidence="1">
    <location>
        <begin position="60"/>
        <end position="79"/>
    </location>
</feature>
<evidence type="ECO:0000256" key="1">
    <source>
        <dbReference type="SAM" id="Phobius"/>
    </source>
</evidence>
<evidence type="ECO:0000313" key="2">
    <source>
        <dbReference type="EMBL" id="MXO50361.1"/>
    </source>
</evidence>
<keyword evidence="1" id="KW-0472">Membrane</keyword>
<feature type="transmembrane region" description="Helical" evidence="1">
    <location>
        <begin position="12"/>
        <end position="31"/>
    </location>
</feature>
<protein>
    <submittedName>
        <fullName evidence="2">Uncharacterized protein</fullName>
    </submittedName>
</protein>
<sequence length="112" mass="11640">MAALLVKNLGGGVALAAAAAFAASSMFSLALRPAIGRWFDAVVRPDEEFLSAYREHVTRFPRTMVIIVLLTIAIGIGGFLLASPFLSASAGALLGTSTILFVVKSEVESGTI</sequence>
<gene>
    <name evidence="2" type="ORF">GRI42_03470</name>
</gene>
<keyword evidence="3" id="KW-1185">Reference proteome</keyword>
<dbReference type="RefSeq" id="WP_160606956.1">
    <property type="nucleotide sequence ID" value="NZ_WTYF01000004.1"/>
</dbReference>
<reference evidence="2 3" key="1">
    <citation type="submission" date="2019-12" db="EMBL/GenBank/DDBJ databases">
        <title>Genomic-based taxomic classification of the family Erythrobacteraceae.</title>
        <authorList>
            <person name="Xu L."/>
        </authorList>
    </citation>
    <scope>NUCLEOTIDE SEQUENCE [LARGE SCALE GENOMIC DNA]</scope>
    <source>
        <strain evidence="2 3">DSM 16225</strain>
    </source>
</reference>
<evidence type="ECO:0000313" key="3">
    <source>
        <dbReference type="Proteomes" id="UP000444185"/>
    </source>
</evidence>
<proteinExistence type="predicted"/>
<organism evidence="2 3">
    <name type="scientific">Qipengyuania gaetbuli</name>
    <dbReference type="NCBI Taxonomy" id="266952"/>
    <lineage>
        <taxon>Bacteria</taxon>
        <taxon>Pseudomonadati</taxon>
        <taxon>Pseudomonadota</taxon>
        <taxon>Alphaproteobacteria</taxon>
        <taxon>Sphingomonadales</taxon>
        <taxon>Erythrobacteraceae</taxon>
        <taxon>Qipengyuania</taxon>
    </lineage>
</organism>
<name>A0A844XWX2_9SPHN</name>
<dbReference type="EMBL" id="WTYF01000004">
    <property type="protein sequence ID" value="MXO50361.1"/>
    <property type="molecule type" value="Genomic_DNA"/>
</dbReference>
<keyword evidence="1" id="KW-0812">Transmembrane</keyword>
<dbReference type="AlphaFoldDB" id="A0A844XWX2"/>